<evidence type="ECO:0000256" key="5">
    <source>
        <dbReference type="ARBA" id="ARBA00022692"/>
    </source>
</evidence>
<evidence type="ECO:0000259" key="10">
    <source>
        <dbReference type="Pfam" id="PF04290"/>
    </source>
</evidence>
<dbReference type="GO" id="GO:0005886">
    <property type="term" value="C:plasma membrane"/>
    <property type="evidence" value="ECO:0007669"/>
    <property type="project" value="UniProtKB-SubCell"/>
</dbReference>
<evidence type="ECO:0000256" key="2">
    <source>
        <dbReference type="ARBA" id="ARBA00022448"/>
    </source>
</evidence>
<keyword evidence="3" id="KW-1003">Cell membrane</keyword>
<keyword evidence="2 9" id="KW-0813">Transport</keyword>
<gene>
    <name evidence="11" type="ORF">GNP35_11520</name>
</gene>
<evidence type="ECO:0000256" key="9">
    <source>
        <dbReference type="RuleBase" id="RU369079"/>
    </source>
</evidence>
<feature type="transmembrane region" description="Helical" evidence="9">
    <location>
        <begin position="63"/>
        <end position="86"/>
    </location>
</feature>
<accession>A0A6N8F946</accession>
<reference evidence="11 12" key="1">
    <citation type="submission" date="2019-11" db="EMBL/GenBank/DDBJ databases">
        <title>P. haliotis isolates from Z. marina roots.</title>
        <authorList>
            <person name="Cohen M."/>
            <person name="Jospin G."/>
            <person name="Eisen J.A."/>
            <person name="Coil D.A."/>
        </authorList>
    </citation>
    <scope>NUCLEOTIDE SEQUENCE [LARGE SCALE GENOMIC DNA]</scope>
    <source>
        <strain evidence="11 12">UCD-MCMsp1aY</strain>
    </source>
</reference>
<dbReference type="GO" id="GO:0022857">
    <property type="term" value="F:transmembrane transporter activity"/>
    <property type="evidence" value="ECO:0007669"/>
    <property type="project" value="UniProtKB-UniRule"/>
</dbReference>
<dbReference type="Proteomes" id="UP000439994">
    <property type="component" value="Unassembled WGS sequence"/>
</dbReference>
<keyword evidence="12" id="KW-1185">Reference proteome</keyword>
<keyword evidence="4 9" id="KW-0997">Cell inner membrane</keyword>
<dbReference type="PANTHER" id="PTHR35011:SF4">
    <property type="entry name" value="SLL1102 PROTEIN"/>
    <property type="match status" value="1"/>
</dbReference>
<comment type="similarity">
    <text evidence="8 9">Belongs to the TRAP transporter small permease family.</text>
</comment>
<evidence type="ECO:0000256" key="7">
    <source>
        <dbReference type="ARBA" id="ARBA00023136"/>
    </source>
</evidence>
<dbReference type="InterPro" id="IPR055348">
    <property type="entry name" value="DctQ"/>
</dbReference>
<dbReference type="InterPro" id="IPR007387">
    <property type="entry name" value="TRAP_DctQ"/>
</dbReference>
<organism evidence="11 12">
    <name type="scientific">Psychrosphaera haliotis</name>
    <dbReference type="NCBI Taxonomy" id="555083"/>
    <lineage>
        <taxon>Bacteria</taxon>
        <taxon>Pseudomonadati</taxon>
        <taxon>Pseudomonadota</taxon>
        <taxon>Gammaproteobacteria</taxon>
        <taxon>Alteromonadales</taxon>
        <taxon>Pseudoalteromonadaceae</taxon>
        <taxon>Psychrosphaera</taxon>
    </lineage>
</organism>
<comment type="caution">
    <text evidence="11">The sequence shown here is derived from an EMBL/GenBank/DDBJ whole genome shotgun (WGS) entry which is preliminary data.</text>
</comment>
<dbReference type="EMBL" id="WOCD01000005">
    <property type="protein sequence ID" value="MUH73056.1"/>
    <property type="molecule type" value="Genomic_DNA"/>
</dbReference>
<evidence type="ECO:0000256" key="4">
    <source>
        <dbReference type="ARBA" id="ARBA00022519"/>
    </source>
</evidence>
<evidence type="ECO:0000256" key="6">
    <source>
        <dbReference type="ARBA" id="ARBA00022989"/>
    </source>
</evidence>
<keyword evidence="5 9" id="KW-0812">Transmembrane</keyword>
<keyword evidence="6 9" id="KW-1133">Transmembrane helix</keyword>
<comment type="subcellular location">
    <subcellularLocation>
        <location evidence="1 9">Cell inner membrane</location>
        <topology evidence="1 9">Multi-pass membrane protein</topology>
    </subcellularLocation>
</comment>
<dbReference type="AlphaFoldDB" id="A0A6N8F946"/>
<name>A0A6N8F946_9GAMM</name>
<comment type="caution">
    <text evidence="9">Lacks conserved residue(s) required for the propagation of feature annotation.</text>
</comment>
<sequence>MVILMTLVVTLRYGFNLGWIALQECIIYLHAVTLMLGMSYVLKHDKHVRVDIFYNRFTPQKQAVVNLVGHLLLLIPTCLFIIYISFDYVAQSWQFMEGSQEAGGVPFVYLLKTLIIAMPILLVTQAISDSVVSVKKIRANEQPQDVNKQPQNINNGAN</sequence>
<evidence type="ECO:0000256" key="3">
    <source>
        <dbReference type="ARBA" id="ARBA00022475"/>
    </source>
</evidence>
<dbReference type="Pfam" id="PF04290">
    <property type="entry name" value="DctQ"/>
    <property type="match status" value="1"/>
</dbReference>
<protein>
    <recommendedName>
        <fullName evidence="9">TRAP transporter small permease protein</fullName>
    </recommendedName>
</protein>
<keyword evidence="7 9" id="KW-0472">Membrane</keyword>
<feature type="transmembrane region" description="Helical" evidence="9">
    <location>
        <begin position="106"/>
        <end position="128"/>
    </location>
</feature>
<feature type="transmembrane region" description="Helical" evidence="9">
    <location>
        <begin position="20"/>
        <end position="42"/>
    </location>
</feature>
<dbReference type="OrthoDB" id="9795655at2"/>
<comment type="function">
    <text evidence="9">Part of the tripartite ATP-independent periplasmic (TRAP) transport system.</text>
</comment>
<feature type="domain" description="Tripartite ATP-independent periplasmic transporters DctQ component" evidence="10">
    <location>
        <begin position="1"/>
        <end position="131"/>
    </location>
</feature>
<evidence type="ECO:0000256" key="1">
    <source>
        <dbReference type="ARBA" id="ARBA00004429"/>
    </source>
</evidence>
<evidence type="ECO:0000313" key="11">
    <source>
        <dbReference type="EMBL" id="MUH73056.1"/>
    </source>
</evidence>
<comment type="subunit">
    <text evidence="9">The complex comprises the extracytoplasmic solute receptor protein and the two transmembrane proteins.</text>
</comment>
<proteinExistence type="inferred from homology"/>
<evidence type="ECO:0000313" key="12">
    <source>
        <dbReference type="Proteomes" id="UP000439994"/>
    </source>
</evidence>
<evidence type="ECO:0000256" key="8">
    <source>
        <dbReference type="ARBA" id="ARBA00038436"/>
    </source>
</evidence>
<dbReference type="PANTHER" id="PTHR35011">
    <property type="entry name" value="2,3-DIKETO-L-GULONATE TRAP TRANSPORTER SMALL PERMEASE PROTEIN YIAM"/>
    <property type="match status" value="1"/>
</dbReference>